<dbReference type="PATRIC" id="fig|999408.3.peg.589"/>
<dbReference type="AlphaFoldDB" id="A0A0E2HTV4"/>
<evidence type="ECO:0000313" key="2">
    <source>
        <dbReference type="Proteomes" id="UP000013085"/>
    </source>
</evidence>
<comment type="caution">
    <text evidence="1">The sequence shown here is derived from an EMBL/GenBank/DDBJ whole genome shotgun (WGS) entry which is preliminary data.</text>
</comment>
<dbReference type="EMBL" id="AGYR01000005">
    <property type="protein sequence ID" value="ENZ19168.1"/>
    <property type="molecule type" value="Genomic_DNA"/>
</dbReference>
<protein>
    <submittedName>
        <fullName evidence="1">Uncharacterized protein</fullName>
    </submittedName>
</protein>
<name>A0A0E2HTV4_9FIRM</name>
<reference evidence="1 2" key="1">
    <citation type="submission" date="2013-01" db="EMBL/GenBank/DDBJ databases">
        <title>The Genome Sequence of Clostridium clostridioforme 90A8.</title>
        <authorList>
            <consortium name="The Broad Institute Genome Sequencing Platform"/>
            <person name="Earl A."/>
            <person name="Ward D."/>
            <person name="Feldgarden M."/>
            <person name="Gevers D."/>
            <person name="Courvalin P."/>
            <person name="Lambert T."/>
            <person name="Walker B."/>
            <person name="Young S.K."/>
            <person name="Zeng Q."/>
            <person name="Gargeya S."/>
            <person name="Fitzgerald M."/>
            <person name="Haas B."/>
            <person name="Abouelleil A."/>
            <person name="Alvarado L."/>
            <person name="Arachchi H.M."/>
            <person name="Berlin A.M."/>
            <person name="Chapman S.B."/>
            <person name="Dewar J."/>
            <person name="Goldberg J."/>
            <person name="Griggs A."/>
            <person name="Gujja S."/>
            <person name="Hansen M."/>
            <person name="Howarth C."/>
            <person name="Imamovic A."/>
            <person name="Larimer J."/>
            <person name="McCowan C."/>
            <person name="Murphy C."/>
            <person name="Neiman D."/>
            <person name="Pearson M."/>
            <person name="Priest M."/>
            <person name="Roberts A."/>
            <person name="Saif S."/>
            <person name="Shea T."/>
            <person name="Sisk P."/>
            <person name="Sykes S."/>
            <person name="Wortman J."/>
            <person name="Nusbaum C."/>
            <person name="Birren B."/>
        </authorList>
    </citation>
    <scope>NUCLEOTIDE SEQUENCE [LARGE SCALE GENOMIC DNA]</scope>
    <source>
        <strain evidence="1 2">90A8</strain>
    </source>
</reference>
<organism evidence="1 2">
    <name type="scientific">[Clostridium] clostridioforme 90A8</name>
    <dbReference type="NCBI Taxonomy" id="999408"/>
    <lineage>
        <taxon>Bacteria</taxon>
        <taxon>Bacillati</taxon>
        <taxon>Bacillota</taxon>
        <taxon>Clostridia</taxon>
        <taxon>Lachnospirales</taxon>
        <taxon>Lachnospiraceae</taxon>
        <taxon>Enterocloster</taxon>
    </lineage>
</organism>
<dbReference type="HOGENOM" id="CLU_2536655_0_0_9"/>
<accession>A0A0E2HTV4</accession>
<dbReference type="Proteomes" id="UP000013085">
    <property type="component" value="Unassembled WGS sequence"/>
</dbReference>
<gene>
    <name evidence="1" type="ORF">HMPREF1090_00552</name>
</gene>
<proteinExistence type="predicted"/>
<evidence type="ECO:0000313" key="1">
    <source>
        <dbReference type="EMBL" id="ENZ19168.1"/>
    </source>
</evidence>
<sequence length="83" mass="9680">MSSQMMISMQCSPFLIWVLISGSNITFFCHIFNGVASLCRFWPDFAFAVIDDLDMCRQEIKEYLLRYIRENCEGEEPEPDSRG</sequence>